<keyword evidence="2" id="KW-0547">Nucleotide-binding</keyword>
<evidence type="ECO:0000313" key="5">
    <source>
        <dbReference type="Ensembl" id="ENSZALP00000019182.1"/>
    </source>
</evidence>
<name>A0A8D2QIY4_ZONAL</name>
<dbReference type="PROSITE" id="PS00603">
    <property type="entry name" value="TK_CELLULAR_TYPE"/>
    <property type="match status" value="1"/>
</dbReference>
<dbReference type="GO" id="GO:0005524">
    <property type="term" value="F:ATP binding"/>
    <property type="evidence" value="ECO:0007669"/>
    <property type="project" value="UniProtKB-KW"/>
</dbReference>
<dbReference type="InterPro" id="IPR020633">
    <property type="entry name" value="Thymidine_kinase_CS"/>
</dbReference>
<protein>
    <recommendedName>
        <fullName evidence="7">Thymidine kinase</fullName>
    </recommendedName>
</protein>
<dbReference type="Ensembl" id="ENSZALT00000025269.1">
    <property type="protein sequence ID" value="ENSZALP00000019182.1"/>
    <property type="gene ID" value="ENSZALG00000015251.1"/>
</dbReference>
<keyword evidence="4" id="KW-0067">ATP-binding</keyword>
<reference evidence="5" key="1">
    <citation type="submission" date="2025-08" db="UniProtKB">
        <authorList>
            <consortium name="Ensembl"/>
        </authorList>
    </citation>
    <scope>IDENTIFICATION</scope>
</reference>
<evidence type="ECO:0000256" key="1">
    <source>
        <dbReference type="ARBA" id="ARBA00022679"/>
    </source>
</evidence>
<evidence type="ECO:0000256" key="4">
    <source>
        <dbReference type="ARBA" id="ARBA00022840"/>
    </source>
</evidence>
<organism evidence="5 6">
    <name type="scientific">Zonotrichia albicollis</name>
    <name type="common">White-throated sparrow</name>
    <name type="synonym">Fringilla albicollis</name>
    <dbReference type="NCBI Taxonomy" id="44394"/>
    <lineage>
        <taxon>Eukaryota</taxon>
        <taxon>Metazoa</taxon>
        <taxon>Chordata</taxon>
        <taxon>Craniata</taxon>
        <taxon>Vertebrata</taxon>
        <taxon>Euteleostomi</taxon>
        <taxon>Archelosauria</taxon>
        <taxon>Archosauria</taxon>
        <taxon>Dinosauria</taxon>
        <taxon>Saurischia</taxon>
        <taxon>Theropoda</taxon>
        <taxon>Coelurosauria</taxon>
        <taxon>Aves</taxon>
        <taxon>Neognathae</taxon>
        <taxon>Neoaves</taxon>
        <taxon>Telluraves</taxon>
        <taxon>Australaves</taxon>
        <taxon>Passeriformes</taxon>
        <taxon>Passerellidae</taxon>
        <taxon>Zonotrichia</taxon>
    </lineage>
</organism>
<dbReference type="PANTHER" id="PTHR11441">
    <property type="entry name" value="THYMIDINE KINASE"/>
    <property type="match status" value="1"/>
</dbReference>
<evidence type="ECO:0008006" key="7">
    <source>
        <dbReference type="Google" id="ProtNLM"/>
    </source>
</evidence>
<dbReference type="InterPro" id="IPR001267">
    <property type="entry name" value="Thymidine_kinase"/>
</dbReference>
<keyword evidence="3" id="KW-0418">Kinase</keyword>
<proteinExistence type="predicted"/>
<keyword evidence="1" id="KW-0808">Transferase</keyword>
<dbReference type="Proteomes" id="UP000694413">
    <property type="component" value="Unassembled WGS sequence"/>
</dbReference>
<dbReference type="AlphaFoldDB" id="A0A8D2QIY4"/>
<accession>A0A8D2QIY4</accession>
<dbReference type="SUPFAM" id="SSF57716">
    <property type="entry name" value="Glucocorticoid receptor-like (DNA-binding domain)"/>
    <property type="match status" value="1"/>
</dbReference>
<evidence type="ECO:0000313" key="6">
    <source>
        <dbReference type="Proteomes" id="UP000694413"/>
    </source>
</evidence>
<keyword evidence="6" id="KW-1185">Reference proteome</keyword>
<sequence>MANTGKTVIVAALDGTFQRKVKHPFWYRSCFGTLVEPTQQHLPCCLTGLWEHPEPGAAGGERGEAERCVHGVLPRGLLHQEAGSRAGGECPWNRNCFTFSPAGTETPSGSRARALQPLVFPCQVEVIGGADKYHSVCRACYFRARPQQPGPDNKENVPLGLRQLETAAPRNIVT</sequence>
<dbReference type="GO" id="GO:0004797">
    <property type="term" value="F:thymidine kinase activity"/>
    <property type="evidence" value="ECO:0007669"/>
    <property type="project" value="InterPro"/>
</dbReference>
<dbReference type="PANTHER" id="PTHR11441:SF0">
    <property type="entry name" value="THYMIDINE KINASE, CYTOSOLIC"/>
    <property type="match status" value="1"/>
</dbReference>
<evidence type="ECO:0000256" key="3">
    <source>
        <dbReference type="ARBA" id="ARBA00022777"/>
    </source>
</evidence>
<evidence type="ECO:0000256" key="2">
    <source>
        <dbReference type="ARBA" id="ARBA00022741"/>
    </source>
</evidence>
<reference evidence="5" key="2">
    <citation type="submission" date="2025-09" db="UniProtKB">
        <authorList>
            <consortium name="Ensembl"/>
        </authorList>
    </citation>
    <scope>IDENTIFICATION</scope>
</reference>
<dbReference type="GO" id="GO:0046104">
    <property type="term" value="P:thymidine metabolic process"/>
    <property type="evidence" value="ECO:0007669"/>
    <property type="project" value="TreeGrafter"/>
</dbReference>
<dbReference type="Gene3D" id="3.30.60.20">
    <property type="match status" value="1"/>
</dbReference>